<sequence length="149" mass="17620">MIASPLRRFKFNFLDRLFRTLRNKEVASVKVLWRSWYIEGATWETKEAMMAMYPHPFFPIPFQLEFILGKMWRTADPLHGRWNSTRVVRLPVKVTKSHQGNCEEPQTTRRSVEPHTGRYVAYGSHPKNHPRFCEELGSSLRPVVLYTRS</sequence>
<keyword evidence="2" id="KW-1185">Reference proteome</keyword>
<evidence type="ECO:0000313" key="2">
    <source>
        <dbReference type="Proteomes" id="UP001234989"/>
    </source>
</evidence>
<dbReference type="EMBL" id="CP133619">
    <property type="protein sequence ID" value="WMV40553.1"/>
    <property type="molecule type" value="Genomic_DNA"/>
</dbReference>
<reference evidence="1" key="1">
    <citation type="submission" date="2023-08" db="EMBL/GenBank/DDBJ databases">
        <title>A de novo genome assembly of Solanum verrucosum Schlechtendal, a Mexican diploid species geographically isolated from the other diploid A-genome species in potato relatives.</title>
        <authorList>
            <person name="Hosaka K."/>
        </authorList>
    </citation>
    <scope>NUCLEOTIDE SEQUENCE</scope>
    <source>
        <tissue evidence="1">Young leaves</tissue>
    </source>
</reference>
<accession>A0AAF0U6W9</accession>
<dbReference type="AlphaFoldDB" id="A0AAF0U6W9"/>
<evidence type="ECO:0000313" key="1">
    <source>
        <dbReference type="EMBL" id="WMV40553.1"/>
    </source>
</evidence>
<proteinExistence type="predicted"/>
<gene>
    <name evidence="1" type="ORF">MTR67_033938</name>
</gene>
<protein>
    <submittedName>
        <fullName evidence="1">Uncharacterized protein</fullName>
    </submittedName>
</protein>
<organism evidence="1 2">
    <name type="scientific">Solanum verrucosum</name>
    <dbReference type="NCBI Taxonomy" id="315347"/>
    <lineage>
        <taxon>Eukaryota</taxon>
        <taxon>Viridiplantae</taxon>
        <taxon>Streptophyta</taxon>
        <taxon>Embryophyta</taxon>
        <taxon>Tracheophyta</taxon>
        <taxon>Spermatophyta</taxon>
        <taxon>Magnoliopsida</taxon>
        <taxon>eudicotyledons</taxon>
        <taxon>Gunneridae</taxon>
        <taxon>Pentapetalae</taxon>
        <taxon>asterids</taxon>
        <taxon>lamiids</taxon>
        <taxon>Solanales</taxon>
        <taxon>Solanaceae</taxon>
        <taxon>Solanoideae</taxon>
        <taxon>Solaneae</taxon>
        <taxon>Solanum</taxon>
    </lineage>
</organism>
<dbReference type="Proteomes" id="UP001234989">
    <property type="component" value="Chromosome 8"/>
</dbReference>
<name>A0AAF0U6W9_SOLVR</name>